<name>A0A371G299_MUCPR</name>
<proteinExistence type="predicted"/>
<dbReference type="OrthoDB" id="1928766at2759"/>
<gene>
    <name evidence="1" type="ORF">CR513_34258</name>
</gene>
<dbReference type="Proteomes" id="UP000257109">
    <property type="component" value="Unassembled WGS sequence"/>
</dbReference>
<evidence type="ECO:0000313" key="2">
    <source>
        <dbReference type="Proteomes" id="UP000257109"/>
    </source>
</evidence>
<sequence>MKIGTIMSKEQEADLTRCLQQNHDVFAWALKDIPRIDPNFMSHRLSVVQEAQSVMQKKRKQGEEKRKAIKEETGKLLAADFIREVRYPEWLTNVVMVKKANGK</sequence>
<dbReference type="AlphaFoldDB" id="A0A371G299"/>
<accession>A0A371G299</accession>
<organism evidence="1 2">
    <name type="scientific">Mucuna pruriens</name>
    <name type="common">Velvet bean</name>
    <name type="synonym">Dolichos pruriens</name>
    <dbReference type="NCBI Taxonomy" id="157652"/>
    <lineage>
        <taxon>Eukaryota</taxon>
        <taxon>Viridiplantae</taxon>
        <taxon>Streptophyta</taxon>
        <taxon>Embryophyta</taxon>
        <taxon>Tracheophyta</taxon>
        <taxon>Spermatophyta</taxon>
        <taxon>Magnoliopsida</taxon>
        <taxon>eudicotyledons</taxon>
        <taxon>Gunneridae</taxon>
        <taxon>Pentapetalae</taxon>
        <taxon>rosids</taxon>
        <taxon>fabids</taxon>
        <taxon>Fabales</taxon>
        <taxon>Fabaceae</taxon>
        <taxon>Papilionoideae</taxon>
        <taxon>50 kb inversion clade</taxon>
        <taxon>NPAAA clade</taxon>
        <taxon>indigoferoid/millettioid clade</taxon>
        <taxon>Phaseoleae</taxon>
        <taxon>Mucuna</taxon>
    </lineage>
</organism>
<dbReference type="Gene3D" id="3.10.10.10">
    <property type="entry name" value="HIV Type 1 Reverse Transcriptase, subunit A, domain 1"/>
    <property type="match status" value="1"/>
</dbReference>
<feature type="non-terminal residue" evidence="1">
    <location>
        <position position="1"/>
    </location>
</feature>
<comment type="caution">
    <text evidence="1">The sequence shown here is derived from an EMBL/GenBank/DDBJ whole genome shotgun (WGS) entry which is preliminary data.</text>
</comment>
<evidence type="ECO:0000313" key="1">
    <source>
        <dbReference type="EMBL" id="RDX84658.1"/>
    </source>
</evidence>
<protein>
    <submittedName>
        <fullName evidence="1">Uncharacterized protein</fullName>
    </submittedName>
</protein>
<dbReference type="InterPro" id="IPR043502">
    <property type="entry name" value="DNA/RNA_pol_sf"/>
</dbReference>
<reference evidence="1" key="1">
    <citation type="submission" date="2018-05" db="EMBL/GenBank/DDBJ databases">
        <title>Draft genome of Mucuna pruriens seed.</title>
        <authorList>
            <person name="Nnadi N.E."/>
            <person name="Vos R."/>
            <person name="Hasami M.H."/>
            <person name="Devisetty U.K."/>
            <person name="Aguiy J.C."/>
        </authorList>
    </citation>
    <scope>NUCLEOTIDE SEQUENCE [LARGE SCALE GENOMIC DNA]</scope>
    <source>
        <strain evidence="1">JCA_2017</strain>
    </source>
</reference>
<keyword evidence="2" id="KW-1185">Reference proteome</keyword>
<dbReference type="EMBL" id="QJKJ01006984">
    <property type="protein sequence ID" value="RDX84658.1"/>
    <property type="molecule type" value="Genomic_DNA"/>
</dbReference>
<dbReference type="SUPFAM" id="SSF56672">
    <property type="entry name" value="DNA/RNA polymerases"/>
    <property type="match status" value="1"/>
</dbReference>